<name>A0A937CXI9_9HYPH</name>
<evidence type="ECO:0000256" key="3">
    <source>
        <dbReference type="ARBA" id="ARBA00023295"/>
    </source>
</evidence>
<dbReference type="Proteomes" id="UP000605848">
    <property type="component" value="Unassembled WGS sequence"/>
</dbReference>
<keyword evidence="2 8" id="KW-0378">Hydrolase</keyword>
<dbReference type="SUPFAM" id="SSF49785">
    <property type="entry name" value="Galactose-binding domain-like"/>
    <property type="match status" value="1"/>
</dbReference>
<dbReference type="InterPro" id="IPR017853">
    <property type="entry name" value="GH"/>
</dbReference>
<dbReference type="AlphaFoldDB" id="A0A937CXI9"/>
<dbReference type="PANTHER" id="PTHR42732">
    <property type="entry name" value="BETA-GALACTOSIDASE"/>
    <property type="match status" value="1"/>
</dbReference>
<reference evidence="8" key="1">
    <citation type="submission" date="2021-01" db="EMBL/GenBank/DDBJ databases">
        <title>Microvirga sp.</title>
        <authorList>
            <person name="Kim M.K."/>
        </authorList>
    </citation>
    <scope>NUCLEOTIDE SEQUENCE</scope>
    <source>
        <strain evidence="8">5420S-16</strain>
    </source>
</reference>
<organism evidence="8 9">
    <name type="scientific">Microvirga aerilata</name>
    <dbReference type="NCBI Taxonomy" id="670292"/>
    <lineage>
        <taxon>Bacteria</taxon>
        <taxon>Pseudomonadati</taxon>
        <taxon>Pseudomonadota</taxon>
        <taxon>Alphaproteobacteria</taxon>
        <taxon>Hyphomicrobiales</taxon>
        <taxon>Methylobacteriaceae</taxon>
        <taxon>Microvirga</taxon>
    </lineage>
</organism>
<dbReference type="Gene3D" id="2.60.40.10">
    <property type="entry name" value="Immunoglobulins"/>
    <property type="match status" value="1"/>
</dbReference>
<dbReference type="Gene3D" id="2.60.120.260">
    <property type="entry name" value="Galactose-binding domain-like"/>
    <property type="match status" value="1"/>
</dbReference>
<feature type="domain" description="Glycoside hydrolase family 2 catalytic" evidence="6">
    <location>
        <begin position="273"/>
        <end position="490"/>
    </location>
</feature>
<dbReference type="Pfam" id="PF00703">
    <property type="entry name" value="Glyco_hydro_2"/>
    <property type="match status" value="1"/>
</dbReference>
<dbReference type="InterPro" id="IPR008979">
    <property type="entry name" value="Galactose-bd-like_sf"/>
</dbReference>
<feature type="domain" description="Glycosyl hydrolases family 2 sugar binding" evidence="7">
    <location>
        <begin position="29"/>
        <end position="130"/>
    </location>
</feature>
<dbReference type="InterPro" id="IPR006103">
    <property type="entry name" value="Glyco_hydro_2_cat"/>
</dbReference>
<evidence type="ECO:0000256" key="2">
    <source>
        <dbReference type="ARBA" id="ARBA00022801"/>
    </source>
</evidence>
<evidence type="ECO:0000259" key="6">
    <source>
        <dbReference type="Pfam" id="PF02836"/>
    </source>
</evidence>
<accession>A0A937CXI9</accession>
<evidence type="ECO:0000313" key="9">
    <source>
        <dbReference type="Proteomes" id="UP000605848"/>
    </source>
</evidence>
<keyword evidence="9" id="KW-1185">Reference proteome</keyword>
<dbReference type="InterPro" id="IPR036156">
    <property type="entry name" value="Beta-gal/glucu_dom_sf"/>
</dbReference>
<dbReference type="Pfam" id="PF02836">
    <property type="entry name" value="Glyco_hydro_2_C"/>
    <property type="match status" value="1"/>
</dbReference>
<dbReference type="SUPFAM" id="SSF49303">
    <property type="entry name" value="beta-Galactosidase/glucuronidase domain"/>
    <property type="match status" value="1"/>
</dbReference>
<dbReference type="SUPFAM" id="SSF51445">
    <property type="entry name" value="(Trans)glycosidases"/>
    <property type="match status" value="1"/>
</dbReference>
<gene>
    <name evidence="8" type="ORF">JKG68_08995</name>
</gene>
<dbReference type="Pfam" id="PF02837">
    <property type="entry name" value="Glyco_hydro_2_N"/>
    <property type="match status" value="1"/>
</dbReference>
<dbReference type="InterPro" id="IPR006102">
    <property type="entry name" value="Ig-like_GH2"/>
</dbReference>
<feature type="domain" description="Glycoside hydrolase family 2 immunoglobulin-like beta-sandwich" evidence="5">
    <location>
        <begin position="179"/>
        <end position="270"/>
    </location>
</feature>
<dbReference type="InterPro" id="IPR013783">
    <property type="entry name" value="Ig-like_fold"/>
</dbReference>
<keyword evidence="3" id="KW-0326">Glycosidase</keyword>
<evidence type="ECO:0000259" key="5">
    <source>
        <dbReference type="Pfam" id="PF00703"/>
    </source>
</evidence>
<dbReference type="Gene3D" id="3.20.20.80">
    <property type="entry name" value="Glycosidases"/>
    <property type="match status" value="1"/>
</dbReference>
<comment type="caution">
    <text evidence="8">The sequence shown here is derived from an EMBL/GenBank/DDBJ whole genome shotgun (WGS) entry which is preliminary data.</text>
</comment>
<protein>
    <submittedName>
        <fullName evidence="8">Glycoside hydrolase family 2</fullName>
    </submittedName>
</protein>
<dbReference type="InterPro" id="IPR006104">
    <property type="entry name" value="Glyco_hydro_2_N"/>
</dbReference>
<dbReference type="RefSeq" id="WP_202058413.1">
    <property type="nucleotide sequence ID" value="NZ_JAEQMY010000010.1"/>
</dbReference>
<evidence type="ECO:0000313" key="8">
    <source>
        <dbReference type="EMBL" id="MBL0404099.1"/>
    </source>
</evidence>
<dbReference type="InterPro" id="IPR051913">
    <property type="entry name" value="GH2_Domain-Containing"/>
</dbReference>
<dbReference type="GO" id="GO:0005975">
    <property type="term" value="P:carbohydrate metabolic process"/>
    <property type="evidence" value="ECO:0007669"/>
    <property type="project" value="InterPro"/>
</dbReference>
<feature type="region of interest" description="Disordered" evidence="4">
    <location>
        <begin position="783"/>
        <end position="821"/>
    </location>
</feature>
<sequence length="948" mass="106193">MTLVYKAFALETAARPTAGQRAILSLDGAWDFQVEGEDALRVARVPAPWQALFDDMRHATGTALYRKRFTLPQDWAGRQIAVCFGAVNHLAEVSLDGRPVGTHEGGYLPFEFVLGTDLQGEHELEVRVTLPSSEADLYPDAPFPEVPHGKQSWYGPLGGIWQSVRLEARSVQHVTRGAITSDLATGNVRVRVSLAGSPQADLTATVYAPNGTVAAQAKSAVAGQSETEMAFRIDAPAAWSPDEPNLYRLHLQLGKREDVLDSWSDSFGFRTIAAKDGRILLNGKPLYLRGALDQDYYPDGICTPPSLEFLEDQLLKAKSFGLNCLRIHIKVPDPRYYEVADRLGMLVWTELPNFDHFTPAAGERAKETLKGILERDFNHPSIIAWTIINEDWGTQLPEDEDHRRWLADMYDWMKALDPTRLVVDNSPCQPNFHVKSDVNDYHYYRCLPERRAEWDALTEEFANAAPWTYSNHGDSQQTGKEPLLVSEFGVWGLPHPNKLMNEDGSEPWWMETGQSWGDGAAYPHGLKERFNVLRLDRVFGNFEKFVDATQWHQFTNLKYEIESMRSYSSISGYVLTELTDVHWEANGLMDMRRNPRVFQERFAEVNTDLVIVPKVERWAYWCGETIEIAPSIAAGMVVLPEGCTLEWSLEEHSDSGRLAVKAAESMSVQVLDKIIIAAPELSAPAQLVFAFTLLDASGAELARNSLEVSAYPRLKVDASLRVWSVHEEILGHLTGLGYSAASSAGEADVVVVRSVDAEDVEAIRRGGRYLMFAGDDPDQKFIRRDEPPMQPPYMHDDADPSTDGGSTTRARRRASGTGLSDMDRRFPTIGIHQRNGTMWRGDWITSFNWLRRHAAFARFPGGPMLDLAFERVLPHHVLTGFRPWELESRVHAGVFVGWGHKPAALIGERPFGKGKMVMSTFRVRTDAPGFDPVASYLVDALLRTTLTR</sequence>
<dbReference type="EMBL" id="JAEQMY010000010">
    <property type="protein sequence ID" value="MBL0404099.1"/>
    <property type="molecule type" value="Genomic_DNA"/>
</dbReference>
<dbReference type="PANTHER" id="PTHR42732:SF2">
    <property type="entry name" value="BETA-MANNOSIDASE"/>
    <property type="match status" value="1"/>
</dbReference>
<dbReference type="GO" id="GO:0004553">
    <property type="term" value="F:hydrolase activity, hydrolyzing O-glycosyl compounds"/>
    <property type="evidence" value="ECO:0007669"/>
    <property type="project" value="InterPro"/>
</dbReference>
<proteinExistence type="inferred from homology"/>
<evidence type="ECO:0000256" key="4">
    <source>
        <dbReference type="SAM" id="MobiDB-lite"/>
    </source>
</evidence>
<comment type="similarity">
    <text evidence="1">Belongs to the glycosyl hydrolase 2 family.</text>
</comment>
<evidence type="ECO:0000256" key="1">
    <source>
        <dbReference type="ARBA" id="ARBA00007401"/>
    </source>
</evidence>
<evidence type="ECO:0000259" key="7">
    <source>
        <dbReference type="Pfam" id="PF02837"/>
    </source>
</evidence>